<evidence type="ECO:0000313" key="2">
    <source>
        <dbReference type="EMBL" id="PZF88378.1"/>
    </source>
</evidence>
<gene>
    <name evidence="2" type="ORF">C1I99_26480</name>
</gene>
<organism evidence="2 3">
    <name type="scientific">Micromonospora deserti</name>
    <dbReference type="NCBI Taxonomy" id="2070366"/>
    <lineage>
        <taxon>Bacteria</taxon>
        <taxon>Bacillati</taxon>
        <taxon>Actinomycetota</taxon>
        <taxon>Actinomycetes</taxon>
        <taxon>Micromonosporales</taxon>
        <taxon>Micromonosporaceae</taxon>
        <taxon>Micromonospora</taxon>
    </lineage>
</organism>
<feature type="chain" id="PRO_5016065000" description="Secreted protein" evidence="1">
    <location>
        <begin position="26"/>
        <end position="131"/>
    </location>
</feature>
<evidence type="ECO:0000256" key="1">
    <source>
        <dbReference type="SAM" id="SignalP"/>
    </source>
</evidence>
<feature type="signal peptide" evidence="1">
    <location>
        <begin position="1"/>
        <end position="25"/>
    </location>
</feature>
<comment type="caution">
    <text evidence="2">The sequence shown here is derived from an EMBL/GenBank/DDBJ whole genome shotgun (WGS) entry which is preliminary data.</text>
</comment>
<sequence length="131" mass="14066">MLRRTLVLLTAALTPLWMFASPASAHGEGHAPSADAYWDGVISAMAIFNPDGEWLHACDIQKDGHRARAYLKWVRADGGWAYASVDDTDGANGNCMSLNLSLTEGKAVYVKACVSEGSKDLSCSAWEHGHA</sequence>
<evidence type="ECO:0008006" key="4">
    <source>
        <dbReference type="Google" id="ProtNLM"/>
    </source>
</evidence>
<evidence type="ECO:0000313" key="3">
    <source>
        <dbReference type="Proteomes" id="UP000248749"/>
    </source>
</evidence>
<dbReference type="EMBL" id="POUB01000274">
    <property type="protein sequence ID" value="PZF88378.1"/>
    <property type="molecule type" value="Genomic_DNA"/>
</dbReference>
<proteinExistence type="predicted"/>
<dbReference type="AlphaFoldDB" id="A0A2W2C8W0"/>
<reference evidence="2 3" key="1">
    <citation type="submission" date="2018-01" db="EMBL/GenBank/DDBJ databases">
        <title>Draft genome sequence of Salinispora sp. 13K206.</title>
        <authorList>
            <person name="Sahin N."/>
            <person name="Saygin H."/>
            <person name="Ay H."/>
        </authorList>
    </citation>
    <scope>NUCLEOTIDE SEQUENCE [LARGE SCALE GENOMIC DNA]</scope>
    <source>
        <strain evidence="2 3">13K206</strain>
    </source>
</reference>
<protein>
    <recommendedName>
        <fullName evidence="4">Secreted protein</fullName>
    </recommendedName>
</protein>
<keyword evidence="1" id="KW-0732">Signal</keyword>
<dbReference type="Proteomes" id="UP000248749">
    <property type="component" value="Unassembled WGS sequence"/>
</dbReference>
<name>A0A2W2C8W0_9ACTN</name>
<keyword evidence="3" id="KW-1185">Reference proteome</keyword>
<accession>A0A2W2C8W0</accession>